<organism evidence="1 2">
    <name type="scientific">Sphaerodactylus townsendi</name>
    <dbReference type="NCBI Taxonomy" id="933632"/>
    <lineage>
        <taxon>Eukaryota</taxon>
        <taxon>Metazoa</taxon>
        <taxon>Chordata</taxon>
        <taxon>Craniata</taxon>
        <taxon>Vertebrata</taxon>
        <taxon>Euteleostomi</taxon>
        <taxon>Lepidosauria</taxon>
        <taxon>Squamata</taxon>
        <taxon>Bifurcata</taxon>
        <taxon>Gekkota</taxon>
        <taxon>Sphaerodactylidae</taxon>
        <taxon>Sphaerodactylus</taxon>
    </lineage>
</organism>
<gene>
    <name evidence="1" type="ORF">K3G42_031132</name>
</gene>
<accession>A0ACB8ELE7</accession>
<proteinExistence type="predicted"/>
<evidence type="ECO:0000313" key="2">
    <source>
        <dbReference type="Proteomes" id="UP000827872"/>
    </source>
</evidence>
<protein>
    <submittedName>
        <fullName evidence="1">Uncharacterized protein</fullName>
    </submittedName>
</protein>
<dbReference type="EMBL" id="CM037616">
    <property type="protein sequence ID" value="KAH7993477.1"/>
    <property type="molecule type" value="Genomic_DNA"/>
</dbReference>
<keyword evidence="2" id="KW-1185">Reference proteome</keyword>
<reference evidence="1" key="1">
    <citation type="submission" date="2021-08" db="EMBL/GenBank/DDBJ databases">
        <title>The first chromosome-level gecko genome reveals the dynamic sex chromosomes of Neotropical dwarf geckos (Sphaerodactylidae: Sphaerodactylus).</title>
        <authorList>
            <person name="Pinto B.J."/>
            <person name="Keating S.E."/>
            <person name="Gamble T."/>
        </authorList>
    </citation>
    <scope>NUCLEOTIDE SEQUENCE</scope>
    <source>
        <strain evidence="1">TG3544</strain>
    </source>
</reference>
<name>A0ACB8ELE7_9SAUR</name>
<dbReference type="Proteomes" id="UP000827872">
    <property type="component" value="Linkage Group LG03"/>
</dbReference>
<comment type="caution">
    <text evidence="1">The sequence shown here is derived from an EMBL/GenBank/DDBJ whole genome shotgun (WGS) entry which is preliminary data.</text>
</comment>
<sequence length="110" mass="11263">MAEPEPGLAVAKRAGRGQQQPLGGPAGMGRSGAPSERPAGIGGPQTRRNLGPDMGSGGTRTRRRMEPRSPCRSPSAPRRPSSASASAGAARILRLGEMDQLPRLASPCPA</sequence>
<evidence type="ECO:0000313" key="1">
    <source>
        <dbReference type="EMBL" id="KAH7993477.1"/>
    </source>
</evidence>